<evidence type="ECO:0000256" key="1">
    <source>
        <dbReference type="SAM" id="SignalP"/>
    </source>
</evidence>
<sequence>MHLSYDFSTMNPSLRWPSALLAALLLTVMSSPAAAQDAPLSARESDPIDMGWMQGSPPPPDKVLSAVDRSFFEFPALRYSVAHMRQFLPTVNVGRGLGDPVPFEVELDAGIDSVTFVPWDASEPMTWEESLWANYTDGILVLHRGRIVYERYFGALTPGGKHAAMSVTKSLTGLLAAALAVEGTLDPDKPVTDYVPELEGSAFGDVTVRQVMDMTTNLDYSEDYADPDAEIWEYAEATDPSAAPSDGPVGTLAYLQTIQAAGPPGEAFAYQTPNADALGWIVTRASGQPLNELLSDRIWSRIGMEQSGYYQVDAVGTPAAGGGFSGGLRDMGRLGELIRNEGMWRGEQVLPRLAISDIRRGGSVEDFARSDHPALDGWSYRDLWWITNNANGAFAARGVHGQTVYVDPTAEMVIVRFASHPVAANAANDPTSLPAYQAVADYLMAHDSR</sequence>
<dbReference type="InterPro" id="IPR001466">
    <property type="entry name" value="Beta-lactam-related"/>
</dbReference>
<dbReference type="Proteomes" id="UP001267426">
    <property type="component" value="Unassembled WGS sequence"/>
</dbReference>
<dbReference type="InterPro" id="IPR012338">
    <property type="entry name" value="Beta-lactam/transpept-like"/>
</dbReference>
<gene>
    <name evidence="3" type="ORF">RM540_03640</name>
</gene>
<accession>A0ABU3BNM8</accession>
<evidence type="ECO:0000313" key="3">
    <source>
        <dbReference type="EMBL" id="MDT0630830.1"/>
    </source>
</evidence>
<dbReference type="EC" id="3.-.-.-" evidence="3"/>
<feature type="chain" id="PRO_5046471723" evidence="1">
    <location>
        <begin position="36"/>
        <end position="449"/>
    </location>
</feature>
<dbReference type="Pfam" id="PF00144">
    <property type="entry name" value="Beta-lactamase"/>
    <property type="match status" value="1"/>
</dbReference>
<dbReference type="PANTHER" id="PTHR43283">
    <property type="entry name" value="BETA-LACTAMASE-RELATED"/>
    <property type="match status" value="1"/>
</dbReference>
<name>A0ABU3BNM8_9BACT</name>
<evidence type="ECO:0000313" key="4">
    <source>
        <dbReference type="Proteomes" id="UP001267426"/>
    </source>
</evidence>
<dbReference type="Gene3D" id="3.40.710.10">
    <property type="entry name" value="DD-peptidase/beta-lactamase superfamily"/>
    <property type="match status" value="1"/>
</dbReference>
<dbReference type="EMBL" id="JAVRHT010000005">
    <property type="protein sequence ID" value="MDT0630830.1"/>
    <property type="molecule type" value="Genomic_DNA"/>
</dbReference>
<feature type="signal peptide" evidence="1">
    <location>
        <begin position="1"/>
        <end position="35"/>
    </location>
</feature>
<keyword evidence="4" id="KW-1185">Reference proteome</keyword>
<evidence type="ECO:0000259" key="2">
    <source>
        <dbReference type="Pfam" id="PF00144"/>
    </source>
</evidence>
<dbReference type="PANTHER" id="PTHR43283:SF7">
    <property type="entry name" value="BETA-LACTAMASE-RELATED DOMAIN-CONTAINING PROTEIN"/>
    <property type="match status" value="1"/>
</dbReference>
<organism evidence="3 4">
    <name type="scientific">Rubrivirga litoralis</name>
    <dbReference type="NCBI Taxonomy" id="3075598"/>
    <lineage>
        <taxon>Bacteria</taxon>
        <taxon>Pseudomonadati</taxon>
        <taxon>Rhodothermota</taxon>
        <taxon>Rhodothermia</taxon>
        <taxon>Rhodothermales</taxon>
        <taxon>Rubricoccaceae</taxon>
        <taxon>Rubrivirga</taxon>
    </lineage>
</organism>
<feature type="domain" description="Beta-lactamase-related" evidence="2">
    <location>
        <begin position="139"/>
        <end position="422"/>
    </location>
</feature>
<dbReference type="GO" id="GO:0016787">
    <property type="term" value="F:hydrolase activity"/>
    <property type="evidence" value="ECO:0007669"/>
    <property type="project" value="UniProtKB-KW"/>
</dbReference>
<protein>
    <submittedName>
        <fullName evidence="3">Serine hydrolase</fullName>
        <ecNumber evidence="3">3.-.-.-</ecNumber>
    </submittedName>
</protein>
<proteinExistence type="predicted"/>
<keyword evidence="1" id="KW-0732">Signal</keyword>
<comment type="caution">
    <text evidence="3">The sequence shown here is derived from an EMBL/GenBank/DDBJ whole genome shotgun (WGS) entry which is preliminary data.</text>
</comment>
<reference evidence="3 4" key="1">
    <citation type="submission" date="2023-09" db="EMBL/GenBank/DDBJ databases">
        <authorList>
            <person name="Rey-Velasco X."/>
        </authorList>
    </citation>
    <scope>NUCLEOTIDE SEQUENCE [LARGE SCALE GENOMIC DNA]</scope>
    <source>
        <strain evidence="3 4">F394</strain>
    </source>
</reference>
<dbReference type="SUPFAM" id="SSF56601">
    <property type="entry name" value="beta-lactamase/transpeptidase-like"/>
    <property type="match status" value="1"/>
</dbReference>
<keyword evidence="3" id="KW-0378">Hydrolase</keyword>
<dbReference type="InterPro" id="IPR050789">
    <property type="entry name" value="Diverse_Enzym_Activities"/>
</dbReference>